<organism evidence="1 2">
    <name type="scientific">Clunio marinus</name>
    <dbReference type="NCBI Taxonomy" id="568069"/>
    <lineage>
        <taxon>Eukaryota</taxon>
        <taxon>Metazoa</taxon>
        <taxon>Ecdysozoa</taxon>
        <taxon>Arthropoda</taxon>
        <taxon>Hexapoda</taxon>
        <taxon>Insecta</taxon>
        <taxon>Pterygota</taxon>
        <taxon>Neoptera</taxon>
        <taxon>Endopterygota</taxon>
        <taxon>Diptera</taxon>
        <taxon>Nematocera</taxon>
        <taxon>Chironomoidea</taxon>
        <taxon>Chironomidae</taxon>
        <taxon>Clunio</taxon>
    </lineage>
</organism>
<sequence length="75" mass="8647">MPVEHVNDFIDNLDSITLYVNSVTMLDTINIVSQHLKVLITNKYENIAKTRKHKIHAVLQNPCSRLKVSQMFPNN</sequence>
<gene>
    <name evidence="1" type="ORF">CLUMA_CG015525</name>
</gene>
<dbReference type="Proteomes" id="UP000183832">
    <property type="component" value="Unassembled WGS sequence"/>
</dbReference>
<protein>
    <submittedName>
        <fullName evidence="1">CLUMA_CG015525, isoform A</fullName>
    </submittedName>
</protein>
<evidence type="ECO:0000313" key="2">
    <source>
        <dbReference type="Proteomes" id="UP000183832"/>
    </source>
</evidence>
<dbReference type="EMBL" id="CVRI01000057">
    <property type="protein sequence ID" value="CRL02112.1"/>
    <property type="molecule type" value="Genomic_DNA"/>
</dbReference>
<accession>A0A1J1IPM1</accession>
<reference evidence="1 2" key="1">
    <citation type="submission" date="2015-04" db="EMBL/GenBank/DDBJ databases">
        <authorList>
            <person name="Syromyatnikov M.Y."/>
            <person name="Popov V.N."/>
        </authorList>
    </citation>
    <scope>NUCLEOTIDE SEQUENCE [LARGE SCALE GENOMIC DNA]</scope>
</reference>
<name>A0A1J1IPM1_9DIPT</name>
<evidence type="ECO:0000313" key="1">
    <source>
        <dbReference type="EMBL" id="CRL02112.1"/>
    </source>
</evidence>
<dbReference type="AlphaFoldDB" id="A0A1J1IPM1"/>
<keyword evidence="2" id="KW-1185">Reference proteome</keyword>
<proteinExistence type="predicted"/>